<dbReference type="PROSITE" id="PS51866">
    <property type="entry name" value="MOP"/>
    <property type="match status" value="1"/>
</dbReference>
<organism evidence="4 5">
    <name type="scientific">Halalkalicoccus paucihalophilus</name>
    <dbReference type="NCBI Taxonomy" id="1008153"/>
    <lineage>
        <taxon>Archaea</taxon>
        <taxon>Methanobacteriati</taxon>
        <taxon>Methanobacteriota</taxon>
        <taxon>Stenosarchaea group</taxon>
        <taxon>Halobacteria</taxon>
        <taxon>Halobacteriales</taxon>
        <taxon>Halococcaceae</taxon>
        <taxon>Halalkalicoccus</taxon>
    </lineage>
</organism>
<dbReference type="InterPro" id="IPR008995">
    <property type="entry name" value="Mo/tungstate-bd_C_term_dom"/>
</dbReference>
<dbReference type="Proteomes" id="UP000075321">
    <property type="component" value="Unassembled WGS sequence"/>
</dbReference>
<dbReference type="GO" id="GO:0005886">
    <property type="term" value="C:plasma membrane"/>
    <property type="evidence" value="ECO:0007669"/>
    <property type="project" value="UniProtKB-SubCell"/>
</dbReference>
<dbReference type="GO" id="GO:0015689">
    <property type="term" value="P:molybdate ion transport"/>
    <property type="evidence" value="ECO:0007669"/>
    <property type="project" value="InterPro"/>
</dbReference>
<dbReference type="RefSeq" id="WP_066380127.1">
    <property type="nucleotide sequence ID" value="NZ_LTAZ01000003.1"/>
</dbReference>
<dbReference type="GO" id="GO:0003677">
    <property type="term" value="F:DNA binding"/>
    <property type="evidence" value="ECO:0007669"/>
    <property type="project" value="UniProtKB-KW"/>
</dbReference>
<sequence length="69" mass="7232">MTLSARNRLSGEVQNVEIDGLTAEITVEVADGQTVVAVITRRSAESLDLSEGDTVDAVIKATAVMIDGE</sequence>
<comment type="caution">
    <text evidence="4">The sequence shown here is derived from an EMBL/GenBank/DDBJ whole genome shotgun (WGS) entry which is preliminary data.</text>
</comment>
<evidence type="ECO:0000256" key="2">
    <source>
        <dbReference type="ARBA" id="ARBA00022505"/>
    </source>
</evidence>
<evidence type="ECO:0000313" key="4">
    <source>
        <dbReference type="EMBL" id="KYH27066.1"/>
    </source>
</evidence>
<dbReference type="Gene3D" id="2.40.50.100">
    <property type="match status" value="1"/>
</dbReference>
<keyword evidence="4" id="KW-0238">DNA-binding</keyword>
<dbReference type="NCBIfam" id="TIGR00638">
    <property type="entry name" value="Mop"/>
    <property type="match status" value="1"/>
</dbReference>
<keyword evidence="5" id="KW-1185">Reference proteome</keyword>
<dbReference type="SUPFAM" id="SSF50331">
    <property type="entry name" value="MOP-like"/>
    <property type="match status" value="1"/>
</dbReference>
<dbReference type="InterPro" id="IPR004606">
    <property type="entry name" value="Mop_domain"/>
</dbReference>
<dbReference type="EMBL" id="LTAZ01000003">
    <property type="protein sequence ID" value="KYH27066.1"/>
    <property type="molecule type" value="Genomic_DNA"/>
</dbReference>
<evidence type="ECO:0000256" key="1">
    <source>
        <dbReference type="ARBA" id="ARBA00004202"/>
    </source>
</evidence>
<dbReference type="OrthoDB" id="36889at2157"/>
<evidence type="ECO:0000313" key="5">
    <source>
        <dbReference type="Proteomes" id="UP000075321"/>
    </source>
</evidence>
<accession>A0A151AHE6</accession>
<proteinExistence type="predicted"/>
<name>A0A151AHE6_9EURY</name>
<dbReference type="InterPro" id="IPR005116">
    <property type="entry name" value="Transp-assoc_OB_typ1"/>
</dbReference>
<protein>
    <submittedName>
        <fullName evidence="4">DNA-binding transcriptional regulator ModE</fullName>
    </submittedName>
</protein>
<evidence type="ECO:0000259" key="3">
    <source>
        <dbReference type="PROSITE" id="PS51866"/>
    </source>
</evidence>
<dbReference type="Pfam" id="PF03459">
    <property type="entry name" value="TOBE"/>
    <property type="match status" value="1"/>
</dbReference>
<dbReference type="AlphaFoldDB" id="A0A151AHE6"/>
<reference evidence="4 5" key="1">
    <citation type="submission" date="2016-02" db="EMBL/GenBank/DDBJ databases">
        <title>Genome sequence of Halalkalicoccus paucihalophilus DSM 24557.</title>
        <authorList>
            <person name="Poehlein A."/>
            <person name="Daniel R."/>
        </authorList>
    </citation>
    <scope>NUCLEOTIDE SEQUENCE [LARGE SCALE GENOMIC DNA]</scope>
    <source>
        <strain evidence="4 5">DSM 24557</strain>
    </source>
</reference>
<feature type="domain" description="Mop" evidence="3">
    <location>
        <begin position="2"/>
        <end position="68"/>
    </location>
</feature>
<keyword evidence="2" id="KW-0500">Molybdenum</keyword>
<gene>
    <name evidence="4" type="ORF">HAPAU_09560</name>
</gene>
<dbReference type="PATRIC" id="fig|1008153.3.peg.964"/>
<comment type="subcellular location">
    <subcellularLocation>
        <location evidence="1">Cell membrane</location>
        <topology evidence="1">Peripheral membrane protein</topology>
    </subcellularLocation>
</comment>